<accession>A0A9W6Z6N0</accession>
<sequence length="70" mass="7819">MSRSLSPLVLTETLRYNQILLIPLGPAAERMMINFGDGLSPSPSCVIEVLRQTRSFLHLAIKDARSMYAK</sequence>
<dbReference type="EMBL" id="BRXZ01001779">
    <property type="protein sequence ID" value="GMH46386.1"/>
    <property type="molecule type" value="Genomic_DNA"/>
</dbReference>
<dbReference type="AlphaFoldDB" id="A0A9W6Z6N0"/>
<organism evidence="1 2">
    <name type="scientific">Triparma retinervis</name>
    <dbReference type="NCBI Taxonomy" id="2557542"/>
    <lineage>
        <taxon>Eukaryota</taxon>
        <taxon>Sar</taxon>
        <taxon>Stramenopiles</taxon>
        <taxon>Ochrophyta</taxon>
        <taxon>Bolidophyceae</taxon>
        <taxon>Parmales</taxon>
        <taxon>Triparmaceae</taxon>
        <taxon>Triparma</taxon>
    </lineage>
</organism>
<proteinExistence type="predicted"/>
<dbReference type="OrthoDB" id="46516at2759"/>
<reference evidence="1" key="1">
    <citation type="submission" date="2022-07" db="EMBL/GenBank/DDBJ databases">
        <title>Genome analysis of Parmales, a sister group of diatoms, reveals the evolutionary specialization of diatoms from phago-mixotrophs to photoautotrophs.</title>
        <authorList>
            <person name="Ban H."/>
            <person name="Sato S."/>
            <person name="Yoshikawa S."/>
            <person name="Kazumasa Y."/>
            <person name="Nakamura Y."/>
            <person name="Ichinomiya M."/>
            <person name="Saitoh K."/>
            <person name="Sato N."/>
            <person name="Blanc-Mathieu R."/>
            <person name="Endo H."/>
            <person name="Kuwata A."/>
            <person name="Ogata H."/>
        </authorList>
    </citation>
    <scope>NUCLEOTIDE SEQUENCE</scope>
</reference>
<feature type="non-terminal residue" evidence="1">
    <location>
        <position position="70"/>
    </location>
</feature>
<evidence type="ECO:0000313" key="2">
    <source>
        <dbReference type="Proteomes" id="UP001165082"/>
    </source>
</evidence>
<dbReference type="Proteomes" id="UP001165082">
    <property type="component" value="Unassembled WGS sequence"/>
</dbReference>
<evidence type="ECO:0000313" key="1">
    <source>
        <dbReference type="EMBL" id="GMH46386.1"/>
    </source>
</evidence>
<name>A0A9W6Z6N0_9STRA</name>
<comment type="caution">
    <text evidence="1">The sequence shown here is derived from an EMBL/GenBank/DDBJ whole genome shotgun (WGS) entry which is preliminary data.</text>
</comment>
<gene>
    <name evidence="1" type="ORF">TrRE_jg8176</name>
</gene>
<protein>
    <submittedName>
        <fullName evidence="1">Uncharacterized protein</fullName>
    </submittedName>
</protein>
<keyword evidence="2" id="KW-1185">Reference proteome</keyword>